<comment type="caution">
    <text evidence="1">The sequence shown here is derived from an EMBL/GenBank/DDBJ whole genome shotgun (WGS) entry which is preliminary data.</text>
</comment>
<gene>
    <name evidence="1" type="ORF">GS634_07785</name>
</gene>
<name>A0AA91BYZ0_9RHOB</name>
<sequence length="91" mass="10173">MDARRTAHIIALAVADYEAIPEAERPLVRRFVGERFTGFAGDDDMFAAATYLRGEGRFAAAVGKTEAQLRQAVTAWYNFWRDAVGPENMTF</sequence>
<dbReference type="AlphaFoldDB" id="A0AA91BYZ0"/>
<dbReference type="Proteomes" id="UP000597886">
    <property type="component" value="Unassembled WGS sequence"/>
</dbReference>
<evidence type="ECO:0000313" key="1">
    <source>
        <dbReference type="EMBL" id="NOE18024.1"/>
    </source>
</evidence>
<proteinExistence type="predicted"/>
<reference evidence="1" key="1">
    <citation type="submission" date="2019-12" db="EMBL/GenBank/DDBJ databases">
        <title>Ruegeria JWLKs population differentiation of coral mucus and skeleton niches.</title>
        <authorList>
            <person name="Luo D."/>
        </authorList>
    </citation>
    <scope>NUCLEOTIDE SEQUENCE</scope>
    <source>
        <strain evidence="1">HKCCD6181</strain>
    </source>
</reference>
<evidence type="ECO:0000313" key="2">
    <source>
        <dbReference type="Proteomes" id="UP000597886"/>
    </source>
</evidence>
<organism evidence="1 2">
    <name type="scientific">Ruegeria atlantica</name>
    <dbReference type="NCBI Taxonomy" id="81569"/>
    <lineage>
        <taxon>Bacteria</taxon>
        <taxon>Pseudomonadati</taxon>
        <taxon>Pseudomonadota</taxon>
        <taxon>Alphaproteobacteria</taxon>
        <taxon>Rhodobacterales</taxon>
        <taxon>Roseobacteraceae</taxon>
        <taxon>Ruegeria</taxon>
    </lineage>
</organism>
<protein>
    <submittedName>
        <fullName evidence="1">Uncharacterized protein</fullName>
    </submittedName>
</protein>
<dbReference type="RefSeq" id="WP_171329380.1">
    <property type="nucleotide sequence ID" value="NZ_WVRA01000002.1"/>
</dbReference>
<dbReference type="EMBL" id="WVRA01000002">
    <property type="protein sequence ID" value="NOE18024.1"/>
    <property type="molecule type" value="Genomic_DNA"/>
</dbReference>
<accession>A0AA91BYZ0</accession>